<dbReference type="InterPro" id="IPR036683">
    <property type="entry name" value="CO_DH_flav_C_dom_sf"/>
</dbReference>
<gene>
    <name evidence="8" type="primary">xdhA</name>
    <name evidence="8" type="ORF">E4656_14410</name>
</gene>
<dbReference type="InterPro" id="IPR012175">
    <property type="entry name" value="Xanth_DH_ssu_bac"/>
</dbReference>
<dbReference type="InterPro" id="IPR016167">
    <property type="entry name" value="FAD-bd_PCMH_sub1"/>
</dbReference>
<dbReference type="Proteomes" id="UP000297475">
    <property type="component" value="Unassembled WGS sequence"/>
</dbReference>
<evidence type="ECO:0000256" key="2">
    <source>
        <dbReference type="ARBA" id="ARBA00022723"/>
    </source>
</evidence>
<dbReference type="InterPro" id="IPR016169">
    <property type="entry name" value="FAD-bd_PCMH_sub2"/>
</dbReference>
<proteinExistence type="predicted"/>
<dbReference type="Gene3D" id="3.30.465.10">
    <property type="match status" value="1"/>
</dbReference>
<feature type="domain" description="FAD-binding PCMH-type" evidence="7">
    <location>
        <begin position="198"/>
        <end position="372"/>
    </location>
</feature>
<evidence type="ECO:0000256" key="5">
    <source>
        <dbReference type="ARBA" id="ARBA00023004"/>
    </source>
</evidence>
<dbReference type="SUPFAM" id="SSF47741">
    <property type="entry name" value="CO dehydrogenase ISP C-domain like"/>
    <property type="match status" value="1"/>
</dbReference>
<dbReference type="InterPro" id="IPR001041">
    <property type="entry name" value="2Fe-2S_ferredoxin-type"/>
</dbReference>
<dbReference type="SMART" id="SM01092">
    <property type="entry name" value="CO_deh_flav_C"/>
    <property type="match status" value="1"/>
</dbReference>
<keyword evidence="1" id="KW-0285">Flavoprotein</keyword>
<dbReference type="InterPro" id="IPR016208">
    <property type="entry name" value="Ald_Oxase/xanthine_DH-like"/>
</dbReference>
<dbReference type="GO" id="GO:0071949">
    <property type="term" value="F:FAD binding"/>
    <property type="evidence" value="ECO:0007669"/>
    <property type="project" value="InterPro"/>
</dbReference>
<keyword evidence="5" id="KW-0408">Iron</keyword>
<name>A0A4Z0W6U7_9GAMM</name>
<keyword evidence="3" id="KW-0274">FAD</keyword>
<dbReference type="InterPro" id="IPR036010">
    <property type="entry name" value="2Fe-2S_ferredoxin-like_sf"/>
</dbReference>
<keyword evidence="9" id="KW-1185">Reference proteome</keyword>
<dbReference type="GO" id="GO:0051537">
    <property type="term" value="F:2 iron, 2 sulfur cluster binding"/>
    <property type="evidence" value="ECO:0007669"/>
    <property type="project" value="InterPro"/>
</dbReference>
<evidence type="ECO:0000256" key="4">
    <source>
        <dbReference type="ARBA" id="ARBA00023002"/>
    </source>
</evidence>
<evidence type="ECO:0000256" key="3">
    <source>
        <dbReference type="ARBA" id="ARBA00022827"/>
    </source>
</evidence>
<dbReference type="OrthoDB" id="9792018at2"/>
<comment type="caution">
    <text evidence="8">The sequence shown here is derived from an EMBL/GenBank/DDBJ whole genome shotgun (WGS) entry which is preliminary data.</text>
</comment>
<reference evidence="8 9" key="1">
    <citation type="submission" date="2019-04" db="EMBL/GenBank/DDBJ databases">
        <title>Natronospirillum operosus gen. nov., sp. nov., a haloalkaliphilic satellite isolated from decaying biomass of laboratory culture of cyanobacterium Geitlerinema sp. and proposal of Natronospirillaceae fam. nov. and Saccharospirillaceae fam. nov.</title>
        <authorList>
            <person name="Kevbrin V."/>
            <person name="Boltyanskaya Y."/>
            <person name="Koziaeva V."/>
            <person name="Grouzdev D.S."/>
            <person name="Park M."/>
            <person name="Cho J."/>
        </authorList>
    </citation>
    <scope>NUCLEOTIDE SEQUENCE [LARGE SCALE GENOMIC DNA]</scope>
    <source>
        <strain evidence="8 9">G-116</strain>
    </source>
</reference>
<organism evidence="8 9">
    <name type="scientific">Natronospirillum operosum</name>
    <dbReference type="NCBI Taxonomy" id="2759953"/>
    <lineage>
        <taxon>Bacteria</taxon>
        <taxon>Pseudomonadati</taxon>
        <taxon>Pseudomonadota</taxon>
        <taxon>Gammaproteobacteria</taxon>
        <taxon>Oceanospirillales</taxon>
        <taxon>Natronospirillaceae</taxon>
        <taxon>Natronospirillum</taxon>
    </lineage>
</organism>
<dbReference type="GO" id="GO:0004854">
    <property type="term" value="F:xanthine dehydrogenase activity"/>
    <property type="evidence" value="ECO:0007669"/>
    <property type="project" value="UniProtKB-EC"/>
</dbReference>
<dbReference type="Gene3D" id="3.30.390.50">
    <property type="entry name" value="CO dehydrogenase flavoprotein, C-terminal domain"/>
    <property type="match status" value="1"/>
</dbReference>
<dbReference type="Pfam" id="PF03450">
    <property type="entry name" value="CO_deh_flav_C"/>
    <property type="match status" value="1"/>
</dbReference>
<protein>
    <submittedName>
        <fullName evidence="8">Xanthine dehydrogenase small subunit</fullName>
        <ecNumber evidence="8">1.17.1.4</ecNumber>
    </submittedName>
</protein>
<dbReference type="Gene3D" id="3.30.43.10">
    <property type="entry name" value="Uridine Diphospho-n-acetylenolpyruvylglucosamine Reductase, domain 2"/>
    <property type="match status" value="1"/>
</dbReference>
<dbReference type="EC" id="1.17.1.4" evidence="8"/>
<dbReference type="NCBIfam" id="TIGR02963">
    <property type="entry name" value="xanthine_xdhA"/>
    <property type="match status" value="1"/>
</dbReference>
<keyword evidence="4 8" id="KW-0560">Oxidoreductase</keyword>
<dbReference type="RefSeq" id="WP_135483998.1">
    <property type="nucleotide sequence ID" value="NZ_SRMF01000006.1"/>
</dbReference>
<accession>A0A4Z0W6U7</accession>
<dbReference type="SUPFAM" id="SSF54292">
    <property type="entry name" value="2Fe-2S ferredoxin-like"/>
    <property type="match status" value="1"/>
</dbReference>
<dbReference type="PANTHER" id="PTHR45444">
    <property type="entry name" value="XANTHINE DEHYDROGENASE"/>
    <property type="match status" value="1"/>
</dbReference>
<dbReference type="Pfam" id="PF00941">
    <property type="entry name" value="FAD_binding_5"/>
    <property type="match status" value="1"/>
</dbReference>
<dbReference type="InterPro" id="IPR036884">
    <property type="entry name" value="2Fe-2S-bd_dom_sf"/>
</dbReference>
<dbReference type="PROSITE" id="PS51387">
    <property type="entry name" value="FAD_PCMH"/>
    <property type="match status" value="1"/>
</dbReference>
<dbReference type="PROSITE" id="PS00197">
    <property type="entry name" value="2FE2S_FER_1"/>
    <property type="match status" value="1"/>
</dbReference>
<evidence type="ECO:0000259" key="6">
    <source>
        <dbReference type="PROSITE" id="PS51085"/>
    </source>
</evidence>
<dbReference type="Gene3D" id="3.10.20.30">
    <property type="match status" value="1"/>
</dbReference>
<dbReference type="InterPro" id="IPR006058">
    <property type="entry name" value="2Fe2S_fd_BS"/>
</dbReference>
<dbReference type="EMBL" id="SRMF01000006">
    <property type="protein sequence ID" value="TGG92069.1"/>
    <property type="molecule type" value="Genomic_DNA"/>
</dbReference>
<dbReference type="InterPro" id="IPR036318">
    <property type="entry name" value="FAD-bd_PCMH-like_sf"/>
</dbReference>
<dbReference type="InterPro" id="IPR002346">
    <property type="entry name" value="Mopterin_DH_FAD-bd"/>
</dbReference>
<evidence type="ECO:0000256" key="1">
    <source>
        <dbReference type="ARBA" id="ARBA00022630"/>
    </source>
</evidence>
<dbReference type="InterPro" id="IPR002888">
    <property type="entry name" value="2Fe-2S-bd"/>
</dbReference>
<feature type="domain" description="2Fe-2S ferredoxin-type" evidence="6">
    <location>
        <begin position="1"/>
        <end position="86"/>
    </location>
</feature>
<dbReference type="PIRSF" id="PIRSF036557">
    <property type="entry name" value="XdhA_RC"/>
    <property type="match status" value="1"/>
</dbReference>
<dbReference type="PROSITE" id="PS51085">
    <property type="entry name" value="2FE2S_FER_2"/>
    <property type="match status" value="1"/>
</dbReference>
<dbReference type="InterPro" id="IPR014307">
    <property type="entry name" value="Xanthine_DH_ssu"/>
</dbReference>
<keyword evidence="2" id="KW-0479">Metal-binding</keyword>
<dbReference type="Pfam" id="PF01799">
    <property type="entry name" value="Fer2_2"/>
    <property type="match status" value="1"/>
</dbReference>
<sequence length="491" mass="53199">MISFYLNGQPYHLDNLDPNLSILNWLRTNMRLTGTKEGCASGDCGACTVAIGSPHPDGTLHYTTTNSCISLIGSLHGKHLITVDALQQQPPHPVQSAMIEEHGAQCGFCTPGFIMSLFALHQNQQGQPASEKDLLETLSGNLCRCTGYRPILDAGRKAMVETWTPGAADPKTQESAHPLQAPDMAGKLTALANQPASIEADSGAWYQVPTDLNALRDLRRQWPESRLIAGSTDLALDITQQLKTLPQLISVERIPELLAIEDSADSLTIGAAATYESFRPALSRLWPAFDPMLSRLGSRQIRYRGTLGGNIGNASPIADMPPPLIALGATLLLDGPEGERSLPLEEFFLDYKVTDLQPGEFIRSVSLLRPGPNEHLFIYKVSKRLDDDISAVLGAFWLRLEQGAVTRCRLAWGGMAATPVRSPAAEQALTGKPWNEATIKTAGAALAGDFKPMSDARASADYRRQVAANLLRRAWLSTQTPAQPVTVTDYA</sequence>
<evidence type="ECO:0000313" key="9">
    <source>
        <dbReference type="Proteomes" id="UP000297475"/>
    </source>
</evidence>
<dbReference type="InterPro" id="IPR012675">
    <property type="entry name" value="Beta-grasp_dom_sf"/>
</dbReference>
<dbReference type="Gene3D" id="1.10.150.120">
    <property type="entry name" value="[2Fe-2S]-binding domain"/>
    <property type="match status" value="1"/>
</dbReference>
<evidence type="ECO:0000313" key="8">
    <source>
        <dbReference type="EMBL" id="TGG92069.1"/>
    </source>
</evidence>
<dbReference type="SUPFAM" id="SSF56176">
    <property type="entry name" value="FAD-binding/transporter-associated domain-like"/>
    <property type="match status" value="1"/>
</dbReference>
<dbReference type="GO" id="GO:0005506">
    <property type="term" value="F:iron ion binding"/>
    <property type="evidence" value="ECO:0007669"/>
    <property type="project" value="InterPro"/>
</dbReference>
<dbReference type="PANTHER" id="PTHR45444:SF3">
    <property type="entry name" value="XANTHINE DEHYDROGENASE"/>
    <property type="match status" value="1"/>
</dbReference>
<evidence type="ECO:0000259" key="7">
    <source>
        <dbReference type="PROSITE" id="PS51387"/>
    </source>
</evidence>
<dbReference type="InterPro" id="IPR016166">
    <property type="entry name" value="FAD-bd_PCMH"/>
</dbReference>
<dbReference type="SUPFAM" id="SSF55447">
    <property type="entry name" value="CO dehydrogenase flavoprotein C-terminal domain-like"/>
    <property type="match status" value="1"/>
</dbReference>
<dbReference type="AlphaFoldDB" id="A0A4Z0W6U7"/>
<dbReference type="InterPro" id="IPR005107">
    <property type="entry name" value="CO_DH_flav_C"/>
</dbReference>